<evidence type="ECO:0000259" key="7">
    <source>
        <dbReference type="Pfam" id="PF04082"/>
    </source>
</evidence>
<keyword evidence="9" id="KW-1185">Reference proteome</keyword>
<dbReference type="Pfam" id="PF04082">
    <property type="entry name" value="Fungal_trans"/>
    <property type="match status" value="1"/>
</dbReference>
<dbReference type="Proteomes" id="UP000053259">
    <property type="component" value="Unassembled WGS sequence"/>
</dbReference>
<gene>
    <name evidence="8" type="ORF">PV09_06028</name>
</gene>
<dbReference type="EMBL" id="KN847548">
    <property type="protein sequence ID" value="KIW02577.1"/>
    <property type="molecule type" value="Genomic_DNA"/>
</dbReference>
<evidence type="ECO:0000256" key="6">
    <source>
        <dbReference type="SAM" id="MobiDB-lite"/>
    </source>
</evidence>
<feature type="compositionally biased region" description="Polar residues" evidence="6">
    <location>
        <begin position="71"/>
        <end position="84"/>
    </location>
</feature>
<keyword evidence="5" id="KW-0539">Nucleus</keyword>
<feature type="region of interest" description="Disordered" evidence="6">
    <location>
        <begin position="53"/>
        <end position="84"/>
    </location>
</feature>
<dbReference type="PANTHER" id="PTHR47660">
    <property type="entry name" value="TRANSCRIPTION FACTOR WITH C2H2 AND ZN(2)-CYS(6) DNA BINDING DOMAIN (EUROFUNG)-RELATED-RELATED"/>
    <property type="match status" value="1"/>
</dbReference>
<accession>A0A0D1YPN2</accession>
<dbReference type="HOGENOM" id="CLU_009184_0_0_1"/>
<dbReference type="VEuPathDB" id="FungiDB:PV09_06028"/>
<feature type="compositionally biased region" description="Acidic residues" evidence="6">
    <location>
        <begin position="22"/>
        <end position="34"/>
    </location>
</feature>
<keyword evidence="2" id="KW-0862">Zinc</keyword>
<feature type="domain" description="Xylanolytic transcriptional activator regulatory" evidence="7">
    <location>
        <begin position="265"/>
        <end position="509"/>
    </location>
</feature>
<dbReference type="RefSeq" id="XP_016212446.1">
    <property type="nucleotide sequence ID" value="XM_016359610.1"/>
</dbReference>
<evidence type="ECO:0000313" key="8">
    <source>
        <dbReference type="EMBL" id="KIW02577.1"/>
    </source>
</evidence>
<dbReference type="GO" id="GO:0006351">
    <property type="term" value="P:DNA-templated transcription"/>
    <property type="evidence" value="ECO:0007669"/>
    <property type="project" value="InterPro"/>
</dbReference>
<evidence type="ECO:0000256" key="1">
    <source>
        <dbReference type="ARBA" id="ARBA00022723"/>
    </source>
</evidence>
<name>A0A0D1YPN2_9PEZI</name>
<dbReference type="GO" id="GO:0008270">
    <property type="term" value="F:zinc ion binding"/>
    <property type="evidence" value="ECO:0007669"/>
    <property type="project" value="InterPro"/>
</dbReference>
<dbReference type="InterPro" id="IPR007219">
    <property type="entry name" value="XnlR_reg_dom"/>
</dbReference>
<dbReference type="GeneID" id="27314001"/>
<feature type="compositionally biased region" description="Basic and acidic residues" evidence="6">
    <location>
        <begin position="1"/>
        <end position="21"/>
    </location>
</feature>
<proteinExistence type="predicted"/>
<keyword evidence="1" id="KW-0479">Metal-binding</keyword>
<dbReference type="CDD" id="cd12148">
    <property type="entry name" value="fungal_TF_MHR"/>
    <property type="match status" value="1"/>
</dbReference>
<protein>
    <recommendedName>
        <fullName evidence="7">Xylanolytic transcriptional activator regulatory domain-containing protein</fullName>
    </recommendedName>
</protein>
<organism evidence="8 9">
    <name type="scientific">Verruconis gallopava</name>
    <dbReference type="NCBI Taxonomy" id="253628"/>
    <lineage>
        <taxon>Eukaryota</taxon>
        <taxon>Fungi</taxon>
        <taxon>Dikarya</taxon>
        <taxon>Ascomycota</taxon>
        <taxon>Pezizomycotina</taxon>
        <taxon>Dothideomycetes</taxon>
        <taxon>Pleosporomycetidae</taxon>
        <taxon>Venturiales</taxon>
        <taxon>Sympoventuriaceae</taxon>
        <taxon>Verruconis</taxon>
    </lineage>
</organism>
<sequence>MPSLRSEEAEMRSSHPASRQDLDEELNSTLDEESSVSPELSYTAPFISTAAHESAGIPTPNSRTIGEGSAILSSSGADQTSNRNLTDYGSLSTLPLSPGNQNIAPLLFEMNSYNSLVSDGDGAFGTDTTSFTSSMLSPVNQFDFRASAFDWLDFNVPDMAVPEASLLTPIEDDESHEPATALPVLEPRQTVQPWPFDQTQESVPSQYQLPPLRLVLQGALQSQSCDRRALPHGLVSLLSEPWLPPQEILDHTSLLPAVHLLRRLLDAYFTRFHPIQPVTHVPTWNMSSCPTVLLAAMACIGARVSDDPHAVELSESLSSLCGPIITWLGASDSTCYRNISYLDSLCLHQIYSLGSGSRVLYQNADRSRGVLIGSLRGLGLLNSNLHIEDDMQDFSLASANSSTIHSEWIAWIGIERERRTAWASFEYDCSLCTLTSRRGAVDLSELPRRLPCPESLWEAPSATAWVALRSRLGSNATGTPYSNVLSAVLANKPVPEHTSCWGKRLCAQIIGRMLWDLKQLEILSARDYFGLASLSAVQQQPKASLLRALDNLVNSMDHPTSTSGLISYNIASLLCHYSHLYTTPDVMDITLFIFRSVASRDSKFDKAVGVAERRLQSAFAKDAREARRLVSHAAQIVAVANEYLVSAPCEILRLFMGYVFIIAFAKYFPRGSQPIRGQSLPRIRLDVSLHQPSQKQAIADWVVHGGPASIGSVKDICSGGSVLAISQEAQSMLQRLRAWGLAEKFIKILQSFESHGA</sequence>
<dbReference type="GO" id="GO:0003677">
    <property type="term" value="F:DNA binding"/>
    <property type="evidence" value="ECO:0007669"/>
    <property type="project" value="InterPro"/>
</dbReference>
<evidence type="ECO:0000256" key="5">
    <source>
        <dbReference type="ARBA" id="ARBA00023242"/>
    </source>
</evidence>
<evidence type="ECO:0000256" key="3">
    <source>
        <dbReference type="ARBA" id="ARBA00023015"/>
    </source>
</evidence>
<keyword evidence="4" id="KW-0804">Transcription</keyword>
<dbReference type="AlphaFoldDB" id="A0A0D1YPN2"/>
<evidence type="ECO:0000313" key="9">
    <source>
        <dbReference type="Proteomes" id="UP000053259"/>
    </source>
</evidence>
<evidence type="ECO:0000256" key="4">
    <source>
        <dbReference type="ARBA" id="ARBA00023163"/>
    </source>
</evidence>
<keyword evidence="3" id="KW-0805">Transcription regulation</keyword>
<dbReference type="InParanoid" id="A0A0D1YPN2"/>
<feature type="region of interest" description="Disordered" evidence="6">
    <location>
        <begin position="1"/>
        <end position="41"/>
    </location>
</feature>
<dbReference type="STRING" id="253628.A0A0D1YPN2"/>
<dbReference type="OrthoDB" id="1405595at2759"/>
<evidence type="ECO:0000256" key="2">
    <source>
        <dbReference type="ARBA" id="ARBA00022833"/>
    </source>
</evidence>
<reference evidence="8 9" key="1">
    <citation type="submission" date="2015-01" db="EMBL/GenBank/DDBJ databases">
        <title>The Genome Sequence of Ochroconis gallopava CBS43764.</title>
        <authorList>
            <consortium name="The Broad Institute Genomics Platform"/>
            <person name="Cuomo C."/>
            <person name="de Hoog S."/>
            <person name="Gorbushina A."/>
            <person name="Stielow B."/>
            <person name="Teixiera M."/>
            <person name="Abouelleil A."/>
            <person name="Chapman S.B."/>
            <person name="Priest M."/>
            <person name="Young S.K."/>
            <person name="Wortman J."/>
            <person name="Nusbaum C."/>
            <person name="Birren B."/>
        </authorList>
    </citation>
    <scope>NUCLEOTIDE SEQUENCE [LARGE SCALE GENOMIC DNA]</scope>
    <source>
        <strain evidence="8 9">CBS 43764</strain>
    </source>
</reference>
<dbReference type="PANTHER" id="PTHR47660:SF2">
    <property type="entry name" value="TRANSCRIPTION FACTOR WITH C2H2 AND ZN(2)-CYS(6) DNA BINDING DOMAIN (EUROFUNG)"/>
    <property type="match status" value="1"/>
</dbReference>